<dbReference type="PANTHER" id="PTHR33055">
    <property type="entry name" value="TRANSPOSASE FOR INSERTION SEQUENCE ELEMENT IS1111A"/>
    <property type="match status" value="1"/>
</dbReference>
<sequence length="344" mass="38457">MNTIRVVGIDIAKSVFQVCVWMVDGSIAYNKKISRSKLLDCVRHFEPGTLIAMEACSTSHFWGRTFRTMGYNVRLIPAQHVKAFVRSQKNDANDALAICETALRPGIHFVPVKTAEQQDIKALRNTRQLMVEQRTALANQLRSLLAEYGLIIPVGIQCLQQHLPELMEDASNELTFTVRRLLSTLREDMQALNERVTGLDKEIAALSSQQAAYRQLLTIPGVGPLIAAAFISEVDAGQFSNGRELSAWCGLVPRQHSSGGKQRLSSVTKNGNRSLRTLIIHGARSVMRCMKKRDDSLGLWLQRLEARRGFLKTTVALANKLTRIIWRVLTDGVDFNMQKAVAMN</sequence>
<protein>
    <submittedName>
        <fullName evidence="6">IS110 family transposase</fullName>
    </submittedName>
    <submittedName>
        <fullName evidence="4">Transposase IS116/IS110/IS902 family protein</fullName>
    </submittedName>
</protein>
<proteinExistence type="predicted"/>
<dbReference type="EMBL" id="CP002505">
    <property type="protein sequence ID" value="ADW75177.1"/>
    <property type="molecule type" value="Genomic_DNA"/>
</dbReference>
<keyword evidence="1" id="KW-0175">Coiled coil</keyword>
<dbReference type="InterPro" id="IPR047650">
    <property type="entry name" value="Transpos_IS110"/>
</dbReference>
<dbReference type="OrthoDB" id="5289737at2"/>
<dbReference type="Pfam" id="PF02371">
    <property type="entry name" value="Transposase_20"/>
    <property type="match status" value="1"/>
</dbReference>
<name>A0A0H3FEN3_RAHSY</name>
<organism evidence="4 7">
    <name type="scientific">Rahnella sp. (strain Y9602)</name>
    <dbReference type="NCBI Taxonomy" id="2703885"/>
    <lineage>
        <taxon>Bacteria</taxon>
        <taxon>Pseudomonadati</taxon>
        <taxon>Pseudomonadota</taxon>
        <taxon>Gammaproteobacteria</taxon>
        <taxon>Enterobacterales</taxon>
        <taxon>Yersiniaceae</taxon>
        <taxon>Rahnella</taxon>
    </lineage>
</organism>
<dbReference type="KEGG" id="rah:Rahaq_3586"/>
<dbReference type="RefSeq" id="WP_013576221.1">
    <property type="nucleotide sequence ID" value="NC_015061.1"/>
</dbReference>
<dbReference type="InterPro" id="IPR003346">
    <property type="entry name" value="Transposase_20"/>
</dbReference>
<feature type="coiled-coil region" evidence="1">
    <location>
        <begin position="182"/>
        <end position="209"/>
    </location>
</feature>
<gene>
    <name evidence="4" type="ordered locus">Rahaq_2930</name>
    <name evidence="5" type="ordered locus">Rahaq_3586</name>
    <name evidence="6" type="ORF">ACFPK4_06830</name>
</gene>
<dbReference type="EMBL" id="CP002505">
    <property type="protein sequence ID" value="ADW74525.1"/>
    <property type="molecule type" value="Genomic_DNA"/>
</dbReference>
<keyword evidence="8" id="KW-1185">Reference proteome</keyword>
<evidence type="ECO:0000313" key="5">
    <source>
        <dbReference type="EMBL" id="ADW75177.1"/>
    </source>
</evidence>
<evidence type="ECO:0000313" key="4">
    <source>
        <dbReference type="EMBL" id="ADW74525.1"/>
    </source>
</evidence>
<dbReference type="GO" id="GO:0003677">
    <property type="term" value="F:DNA binding"/>
    <property type="evidence" value="ECO:0007669"/>
    <property type="project" value="InterPro"/>
</dbReference>
<dbReference type="GeneID" id="95417343"/>
<evidence type="ECO:0000313" key="6">
    <source>
        <dbReference type="EMBL" id="MFD3223241.1"/>
    </source>
</evidence>
<evidence type="ECO:0000259" key="2">
    <source>
        <dbReference type="Pfam" id="PF01548"/>
    </source>
</evidence>
<dbReference type="Proteomes" id="UP001598201">
    <property type="component" value="Unassembled WGS sequence"/>
</dbReference>
<reference evidence="4 7" key="2">
    <citation type="journal article" date="2012" name="J. Bacteriol.">
        <title>Complete Genome Sequence of Rahnella sp. Strain Y9602, a Gammaproteobacterium Isolate from Metal- and Radionuclide-Contaminated Soil.</title>
        <authorList>
            <person name="Martinez R.J."/>
            <person name="Bruce D."/>
            <person name="Detter C."/>
            <person name="Goodwin L.A."/>
            <person name="Han J."/>
            <person name="Han C.S."/>
            <person name="Held B."/>
            <person name="Land M.L."/>
            <person name="Mikhailova N."/>
            <person name="Nolan M."/>
            <person name="Pennacchio L."/>
            <person name="Pitluck S."/>
            <person name="Tapia R."/>
            <person name="Woyke T."/>
            <person name="Sobecky P.A."/>
        </authorList>
    </citation>
    <scope>NUCLEOTIDE SEQUENCE [LARGE SCALE GENOMIC DNA]</scope>
    <source>
        <strain evidence="4 7">Y9602</strain>
    </source>
</reference>
<dbReference type="Pfam" id="PF01548">
    <property type="entry name" value="DEDD_Tnp_IS110"/>
    <property type="match status" value="1"/>
</dbReference>
<accession>A0A0H3FEN3</accession>
<dbReference type="EMBL" id="JBHUCJ010000010">
    <property type="protein sequence ID" value="MFD3223241.1"/>
    <property type="molecule type" value="Genomic_DNA"/>
</dbReference>
<reference evidence="6 8" key="3">
    <citation type="submission" date="2024-09" db="EMBL/GenBank/DDBJ databases">
        <title>Genomes of Rahnella.</title>
        <authorList>
            <person name="Mnguni F.C."/>
            <person name="Shin G.Y."/>
            <person name="Coutinho T."/>
        </authorList>
    </citation>
    <scope>NUCLEOTIDE SEQUENCE [LARGE SCALE GENOMIC DNA]</scope>
    <source>
        <strain evidence="6 8">20WA0057</strain>
    </source>
</reference>
<dbReference type="KEGG" id="rah:Rahaq_2930"/>
<dbReference type="GO" id="GO:0004803">
    <property type="term" value="F:transposase activity"/>
    <property type="evidence" value="ECO:0007669"/>
    <property type="project" value="InterPro"/>
</dbReference>
<feature type="domain" description="Transposase IS116/IS110/IS902 C-terminal" evidence="3">
    <location>
        <begin position="214"/>
        <end position="291"/>
    </location>
</feature>
<evidence type="ECO:0000256" key="1">
    <source>
        <dbReference type="SAM" id="Coils"/>
    </source>
</evidence>
<feature type="domain" description="Transposase IS110-like N-terminal" evidence="2">
    <location>
        <begin position="7"/>
        <end position="148"/>
    </location>
</feature>
<dbReference type="InterPro" id="IPR002525">
    <property type="entry name" value="Transp_IS110-like_N"/>
</dbReference>
<dbReference type="Proteomes" id="UP000007257">
    <property type="component" value="Chromosome"/>
</dbReference>
<dbReference type="NCBIfam" id="NF033542">
    <property type="entry name" value="transpos_IS110"/>
    <property type="match status" value="1"/>
</dbReference>
<reference evidence="7" key="1">
    <citation type="submission" date="2011-01" db="EMBL/GenBank/DDBJ databases">
        <title>Complete sequence of chromosome of Rahnella sp. Y9602.</title>
        <authorList>
            <consortium name="US DOE Joint Genome Institute"/>
            <person name="Lucas S."/>
            <person name="Copeland A."/>
            <person name="Lapidus A."/>
            <person name="Cheng J.-F."/>
            <person name="Goodwin L."/>
            <person name="Pitluck S."/>
            <person name="Lu M."/>
            <person name="Detter J.C."/>
            <person name="Han C."/>
            <person name="Tapia R."/>
            <person name="Land M."/>
            <person name="Hauser L."/>
            <person name="Kyrpides N."/>
            <person name="Ivanova N."/>
            <person name="Ovchinnikova G."/>
            <person name="Pagani I."/>
            <person name="Sobecky P.A."/>
            <person name="Martinez R.J."/>
            <person name="Woyke T."/>
        </authorList>
    </citation>
    <scope>NUCLEOTIDE SEQUENCE [LARGE SCALE GENOMIC DNA]</scope>
    <source>
        <strain evidence="7">Y9602</strain>
    </source>
</reference>
<dbReference type="AlphaFoldDB" id="A0A0H3FEN3"/>
<dbReference type="GO" id="GO:0006313">
    <property type="term" value="P:DNA transposition"/>
    <property type="evidence" value="ECO:0007669"/>
    <property type="project" value="InterPro"/>
</dbReference>
<dbReference type="PANTHER" id="PTHR33055:SF3">
    <property type="entry name" value="PUTATIVE TRANSPOSASE FOR IS117-RELATED"/>
    <property type="match status" value="1"/>
</dbReference>
<evidence type="ECO:0000313" key="8">
    <source>
        <dbReference type="Proteomes" id="UP001598201"/>
    </source>
</evidence>
<dbReference type="HOGENOM" id="CLU_036902_3_1_6"/>
<dbReference type="eggNOG" id="COG3547">
    <property type="taxonomic scope" value="Bacteria"/>
</dbReference>
<evidence type="ECO:0000259" key="3">
    <source>
        <dbReference type="Pfam" id="PF02371"/>
    </source>
</evidence>
<evidence type="ECO:0000313" key="7">
    <source>
        <dbReference type="Proteomes" id="UP000007257"/>
    </source>
</evidence>